<name>A0AAV4QI76_9ARAC</name>
<gene>
    <name evidence="2" type="ORF">CDAR_57011</name>
</gene>
<evidence type="ECO:0000256" key="1">
    <source>
        <dbReference type="SAM" id="MobiDB-lite"/>
    </source>
</evidence>
<feature type="compositionally biased region" description="Basic and acidic residues" evidence="1">
    <location>
        <begin position="1"/>
        <end position="14"/>
    </location>
</feature>
<proteinExistence type="predicted"/>
<protein>
    <submittedName>
        <fullName evidence="2">Uncharacterized protein</fullName>
    </submittedName>
</protein>
<accession>A0AAV4QI76</accession>
<sequence length="109" mass="12713">MNHFPEKQKREEKFIVQYRKKQNKPPNDFPQRGQGSSTGRAHTFSSGSLLSLNKESPIFLSFIESRTSFGYLVTSFFFHSRMVTFDTEFLDNTLRVEFQKNGFGHWVPG</sequence>
<organism evidence="2 3">
    <name type="scientific">Caerostris darwini</name>
    <dbReference type="NCBI Taxonomy" id="1538125"/>
    <lineage>
        <taxon>Eukaryota</taxon>
        <taxon>Metazoa</taxon>
        <taxon>Ecdysozoa</taxon>
        <taxon>Arthropoda</taxon>
        <taxon>Chelicerata</taxon>
        <taxon>Arachnida</taxon>
        <taxon>Araneae</taxon>
        <taxon>Araneomorphae</taxon>
        <taxon>Entelegynae</taxon>
        <taxon>Araneoidea</taxon>
        <taxon>Araneidae</taxon>
        <taxon>Caerostris</taxon>
    </lineage>
</organism>
<dbReference type="EMBL" id="BPLQ01004421">
    <property type="protein sequence ID" value="GIY07959.1"/>
    <property type="molecule type" value="Genomic_DNA"/>
</dbReference>
<comment type="caution">
    <text evidence="2">The sequence shown here is derived from an EMBL/GenBank/DDBJ whole genome shotgun (WGS) entry which is preliminary data.</text>
</comment>
<feature type="region of interest" description="Disordered" evidence="1">
    <location>
        <begin position="1"/>
        <end position="43"/>
    </location>
</feature>
<dbReference type="AlphaFoldDB" id="A0AAV4QI76"/>
<keyword evidence="3" id="KW-1185">Reference proteome</keyword>
<evidence type="ECO:0000313" key="3">
    <source>
        <dbReference type="Proteomes" id="UP001054837"/>
    </source>
</evidence>
<reference evidence="2 3" key="1">
    <citation type="submission" date="2021-06" db="EMBL/GenBank/DDBJ databases">
        <title>Caerostris darwini draft genome.</title>
        <authorList>
            <person name="Kono N."/>
            <person name="Arakawa K."/>
        </authorList>
    </citation>
    <scope>NUCLEOTIDE SEQUENCE [LARGE SCALE GENOMIC DNA]</scope>
</reference>
<evidence type="ECO:0000313" key="2">
    <source>
        <dbReference type="EMBL" id="GIY07959.1"/>
    </source>
</evidence>
<dbReference type="Proteomes" id="UP001054837">
    <property type="component" value="Unassembled WGS sequence"/>
</dbReference>
<feature type="compositionally biased region" description="Polar residues" evidence="1">
    <location>
        <begin position="33"/>
        <end position="43"/>
    </location>
</feature>